<sequence>MSAEGIAQESQRNLIEALESGQLSDALVAQGQDILARMQSVLRLSVLGLPGSGKSTLLNLLLGSRVIPEGVRLPTLKMQYGEAPSAKCTLADGSVETLNHADFDAISHFQPAFVDVSMPLPALSKLSLMEVVAGDDPTEQQRAVAWAAKRSDIALWCTTNPTPLDQQLWALLPDRLLDHSFLMVTKAETASHASRIDHARKIGEELFFQALPIDAVAAVDARKPDGTVDKEALRASGGMALISAILREVENGQRAASDAADVFLRQVDFDPTRVAQRHIERVEPVSTATTNEAVATPIEAPTPVATHSSSSNVPDPQTSMGPAARAACAQVVDQLVAEGAALADRLASNQITDNDVVEVSVDTVTWIAEYLAEAAVANDTAMQRTCELANGAADLVQLIQLEKGDDVALDALSLMIQLKQELQAELAA</sequence>
<keyword evidence="4" id="KW-1185">Reference proteome</keyword>
<dbReference type="InterPro" id="IPR027417">
    <property type="entry name" value="P-loop_NTPase"/>
</dbReference>
<reference evidence="3 4" key="1">
    <citation type="submission" date="2016-11" db="EMBL/GenBank/DDBJ databases">
        <authorList>
            <person name="Jaros S."/>
            <person name="Januszkiewicz K."/>
            <person name="Wedrychowicz H."/>
        </authorList>
    </citation>
    <scope>NUCLEOTIDE SEQUENCE [LARGE SCALE GENOMIC DNA]</scope>
    <source>
        <strain evidence="3 4">DSM 29431</strain>
    </source>
</reference>
<evidence type="ECO:0000256" key="1">
    <source>
        <dbReference type="SAM" id="MobiDB-lite"/>
    </source>
</evidence>
<gene>
    <name evidence="3" type="ORF">SAMN05443551_0249</name>
</gene>
<dbReference type="AlphaFoldDB" id="A0A1M5LQM8"/>
<dbReference type="STRING" id="996342.SAMN05443551_0249"/>
<evidence type="ECO:0000313" key="3">
    <source>
        <dbReference type="EMBL" id="SHG67452.1"/>
    </source>
</evidence>
<dbReference type="OrthoDB" id="7647819at2"/>
<proteinExistence type="predicted"/>
<evidence type="ECO:0000313" key="4">
    <source>
        <dbReference type="Proteomes" id="UP000184221"/>
    </source>
</evidence>
<dbReference type="Pfam" id="PF01926">
    <property type="entry name" value="MMR_HSR1"/>
    <property type="match status" value="1"/>
</dbReference>
<name>A0A1M5LQM8_9RHOB</name>
<organism evidence="3 4">
    <name type="scientific">Marivita hallyeonensis</name>
    <dbReference type="NCBI Taxonomy" id="996342"/>
    <lineage>
        <taxon>Bacteria</taxon>
        <taxon>Pseudomonadati</taxon>
        <taxon>Pseudomonadota</taxon>
        <taxon>Alphaproteobacteria</taxon>
        <taxon>Rhodobacterales</taxon>
        <taxon>Roseobacteraceae</taxon>
        <taxon>Marivita</taxon>
    </lineage>
</organism>
<accession>A0A1M5LQM8</accession>
<feature type="compositionally biased region" description="Polar residues" evidence="1">
    <location>
        <begin position="305"/>
        <end position="320"/>
    </location>
</feature>
<protein>
    <submittedName>
        <fullName evidence="3">50S ribosome-binding GTPase</fullName>
    </submittedName>
</protein>
<dbReference type="GO" id="GO:0005525">
    <property type="term" value="F:GTP binding"/>
    <property type="evidence" value="ECO:0007669"/>
    <property type="project" value="InterPro"/>
</dbReference>
<feature type="domain" description="G" evidence="2">
    <location>
        <begin position="45"/>
        <end position="92"/>
    </location>
</feature>
<dbReference type="Proteomes" id="UP000184221">
    <property type="component" value="Unassembled WGS sequence"/>
</dbReference>
<dbReference type="SUPFAM" id="SSF52540">
    <property type="entry name" value="P-loop containing nucleoside triphosphate hydrolases"/>
    <property type="match status" value="1"/>
</dbReference>
<feature type="region of interest" description="Disordered" evidence="1">
    <location>
        <begin position="287"/>
        <end position="321"/>
    </location>
</feature>
<dbReference type="InterPro" id="IPR006073">
    <property type="entry name" value="GTP-bd"/>
</dbReference>
<dbReference type="RefSeq" id="WP_072775718.1">
    <property type="nucleotide sequence ID" value="NZ_FQXC01000001.1"/>
</dbReference>
<dbReference type="Gene3D" id="3.40.50.300">
    <property type="entry name" value="P-loop containing nucleotide triphosphate hydrolases"/>
    <property type="match status" value="1"/>
</dbReference>
<dbReference type="EMBL" id="FQXC01000001">
    <property type="protein sequence ID" value="SHG67452.1"/>
    <property type="molecule type" value="Genomic_DNA"/>
</dbReference>
<evidence type="ECO:0000259" key="2">
    <source>
        <dbReference type="Pfam" id="PF01926"/>
    </source>
</evidence>